<evidence type="ECO:0000256" key="1">
    <source>
        <dbReference type="ARBA" id="ARBA00004906"/>
    </source>
</evidence>
<name>A0A6J8AXL1_MYTCO</name>
<evidence type="ECO:0000256" key="3">
    <source>
        <dbReference type="ARBA" id="ARBA00022723"/>
    </source>
</evidence>
<keyword evidence="6" id="KW-0833">Ubl conjugation pathway</keyword>
<gene>
    <name evidence="11" type="ORF">MCOR_12414</name>
</gene>
<dbReference type="PROSITE" id="PS00028">
    <property type="entry name" value="ZINC_FINGER_C2H2_1"/>
    <property type="match status" value="1"/>
</dbReference>
<keyword evidence="7" id="KW-0862">Zinc</keyword>
<dbReference type="InterPro" id="IPR044066">
    <property type="entry name" value="TRIAD_supradom"/>
</dbReference>
<dbReference type="EC" id="2.3.2.31" evidence="11"/>
<evidence type="ECO:0000256" key="6">
    <source>
        <dbReference type="ARBA" id="ARBA00022786"/>
    </source>
</evidence>
<keyword evidence="12" id="KW-1185">Reference proteome</keyword>
<dbReference type="GO" id="GO:0043130">
    <property type="term" value="F:ubiquitin binding"/>
    <property type="evidence" value="ECO:0007669"/>
    <property type="project" value="TreeGrafter"/>
</dbReference>
<keyword evidence="3" id="KW-0479">Metal-binding</keyword>
<dbReference type="InterPro" id="IPR047558">
    <property type="entry name" value="BRcat_RBR_HOIL1"/>
</dbReference>
<accession>A0A6J8AXL1</accession>
<dbReference type="SUPFAM" id="SSF57850">
    <property type="entry name" value="RING/U-box"/>
    <property type="match status" value="2"/>
</dbReference>
<dbReference type="InterPro" id="IPR051628">
    <property type="entry name" value="LUBAC_E3_Ligases"/>
</dbReference>
<dbReference type="PROSITE" id="PS51873">
    <property type="entry name" value="TRIAD"/>
    <property type="match status" value="1"/>
</dbReference>
<evidence type="ECO:0000313" key="11">
    <source>
        <dbReference type="EMBL" id="CAC5375421.1"/>
    </source>
</evidence>
<dbReference type="GO" id="GO:0061630">
    <property type="term" value="F:ubiquitin protein ligase activity"/>
    <property type="evidence" value="ECO:0007669"/>
    <property type="project" value="UniProtKB-EC"/>
</dbReference>
<dbReference type="Gene3D" id="1.20.120.1750">
    <property type="match status" value="1"/>
</dbReference>
<evidence type="ECO:0000259" key="9">
    <source>
        <dbReference type="PROSITE" id="PS50157"/>
    </source>
</evidence>
<evidence type="ECO:0000313" key="12">
    <source>
        <dbReference type="Proteomes" id="UP000507470"/>
    </source>
</evidence>
<dbReference type="PANTHER" id="PTHR22770">
    <property type="entry name" value="UBIQUITIN CONJUGATING ENZYME 7 INTERACTING PROTEIN-RELATED"/>
    <property type="match status" value="1"/>
</dbReference>
<dbReference type="AlphaFoldDB" id="A0A6J8AXL1"/>
<dbReference type="EMBL" id="CACVKT020002152">
    <property type="protein sequence ID" value="CAC5375421.1"/>
    <property type="molecule type" value="Genomic_DNA"/>
</dbReference>
<evidence type="ECO:0000256" key="8">
    <source>
        <dbReference type="PROSITE-ProRule" id="PRU00042"/>
    </source>
</evidence>
<dbReference type="InterPro" id="IPR047557">
    <property type="entry name" value="Rcat_RBR_HOIL1"/>
</dbReference>
<comment type="pathway">
    <text evidence="1">Protein modification; protein ubiquitination.</text>
</comment>
<dbReference type="CDD" id="cd20345">
    <property type="entry name" value="BRcat_RBR_HOIL1"/>
    <property type="match status" value="1"/>
</dbReference>
<evidence type="ECO:0000256" key="4">
    <source>
        <dbReference type="ARBA" id="ARBA00022737"/>
    </source>
</evidence>
<keyword evidence="2 11" id="KW-0808">Transferase</keyword>
<dbReference type="OrthoDB" id="261960at2759"/>
<feature type="domain" description="RING-type" evidence="10">
    <location>
        <begin position="153"/>
        <end position="392"/>
    </location>
</feature>
<evidence type="ECO:0000259" key="10">
    <source>
        <dbReference type="PROSITE" id="PS51873"/>
    </source>
</evidence>
<evidence type="ECO:0000256" key="5">
    <source>
        <dbReference type="ARBA" id="ARBA00022771"/>
    </source>
</evidence>
<keyword evidence="4" id="KW-0677">Repeat</keyword>
<dbReference type="GO" id="GO:0097039">
    <property type="term" value="P:protein linear polyubiquitination"/>
    <property type="evidence" value="ECO:0007669"/>
    <property type="project" value="TreeGrafter"/>
</dbReference>
<dbReference type="GO" id="GO:0008270">
    <property type="term" value="F:zinc ion binding"/>
    <property type="evidence" value="ECO:0007669"/>
    <property type="project" value="UniProtKB-KW"/>
</dbReference>
<proteinExistence type="predicted"/>
<dbReference type="GO" id="GO:0071797">
    <property type="term" value="C:LUBAC complex"/>
    <property type="evidence" value="ECO:0007669"/>
    <property type="project" value="TreeGrafter"/>
</dbReference>
<dbReference type="PROSITE" id="PS50157">
    <property type="entry name" value="ZINC_FINGER_C2H2_2"/>
    <property type="match status" value="1"/>
</dbReference>
<dbReference type="GO" id="GO:0043161">
    <property type="term" value="P:proteasome-mediated ubiquitin-dependent protein catabolic process"/>
    <property type="evidence" value="ECO:0007669"/>
    <property type="project" value="TreeGrafter"/>
</dbReference>
<dbReference type="FunFam" id="1.20.120.1750:FF:000026">
    <property type="entry name" value="RANBP2-type and C3HC4-type zinc finger containing 1"/>
    <property type="match status" value="1"/>
</dbReference>
<keyword evidence="11" id="KW-0012">Acyltransferase</keyword>
<evidence type="ECO:0000256" key="2">
    <source>
        <dbReference type="ARBA" id="ARBA00022679"/>
    </source>
</evidence>
<sequence length="396" mass="45494">METKQYTLGLFDTNETKTAEAIFRLTYNKDSAGDRGTAHYFRNLLNARNVKGEVHNEYRPFRLLYYTILDAMCCALFLQKFDKGFDDQIPLPDSFAYFSSDEKIDWLNNICKDILEKNFLESEKDIMKELREILTDDTHPENYHLSNIHEGDGRVKCHYCDKTYVYVGSLRVHAEMVHNAKPPPTNSSNTIKECLKGAIIHNEEAYLKCPYHDDSYSCNASLQDREIKALVPVDVYERYLQKSLSTAESQEINSFHCKTPDCRGWCIYEDHVNFFNCPICKKENCMTCKAIHEGVNCKKYQDDLQSPANNNAAAKRTKEMLYDMVNKGDAMHCPQCKVILQKKDGCDWIKCSICKTEICWVTKGPRWGPNGPGDISGGCRCRINAEPCHPDCNNCH</sequence>
<dbReference type="PANTHER" id="PTHR22770:SF13">
    <property type="entry name" value="RING-TYPE DOMAIN-CONTAINING PROTEIN"/>
    <property type="match status" value="1"/>
</dbReference>
<reference evidence="11 12" key="1">
    <citation type="submission" date="2020-06" db="EMBL/GenBank/DDBJ databases">
        <authorList>
            <person name="Li R."/>
            <person name="Bekaert M."/>
        </authorList>
    </citation>
    <scope>NUCLEOTIDE SEQUENCE [LARGE SCALE GENOMIC DNA]</scope>
    <source>
        <strain evidence="12">wild</strain>
    </source>
</reference>
<protein>
    <submittedName>
        <fullName evidence="11">RBCK1</fullName>
        <ecNumber evidence="11">2.3.2.31</ecNumber>
    </submittedName>
</protein>
<keyword evidence="5 8" id="KW-0863">Zinc-finger</keyword>
<feature type="domain" description="C2H2-type" evidence="9">
    <location>
        <begin position="155"/>
        <end position="183"/>
    </location>
</feature>
<dbReference type="InterPro" id="IPR013087">
    <property type="entry name" value="Znf_C2H2_type"/>
</dbReference>
<dbReference type="Proteomes" id="UP000507470">
    <property type="component" value="Unassembled WGS sequence"/>
</dbReference>
<evidence type="ECO:0000256" key="7">
    <source>
        <dbReference type="ARBA" id="ARBA00022833"/>
    </source>
</evidence>
<dbReference type="CDD" id="cd20358">
    <property type="entry name" value="Rcat_RBR_HOIL1"/>
    <property type="match status" value="1"/>
</dbReference>
<organism evidence="11 12">
    <name type="scientific">Mytilus coruscus</name>
    <name type="common">Sea mussel</name>
    <dbReference type="NCBI Taxonomy" id="42192"/>
    <lineage>
        <taxon>Eukaryota</taxon>
        <taxon>Metazoa</taxon>
        <taxon>Spiralia</taxon>
        <taxon>Lophotrochozoa</taxon>
        <taxon>Mollusca</taxon>
        <taxon>Bivalvia</taxon>
        <taxon>Autobranchia</taxon>
        <taxon>Pteriomorphia</taxon>
        <taxon>Mytilida</taxon>
        <taxon>Mytiloidea</taxon>
        <taxon>Mytilidae</taxon>
        <taxon>Mytilinae</taxon>
        <taxon>Mytilus</taxon>
    </lineage>
</organism>